<dbReference type="PANTHER" id="PTHR43833:SF7">
    <property type="entry name" value="KTR SYSTEM POTASSIUM UPTAKE PROTEIN C"/>
    <property type="match status" value="1"/>
</dbReference>
<dbReference type="PATRIC" id="fig|1188239.3.peg.1199"/>
<feature type="domain" description="RCK N-terminal" evidence="1">
    <location>
        <begin position="3"/>
        <end position="124"/>
    </location>
</feature>
<dbReference type="AlphaFoldDB" id="A0A014NQ23"/>
<name>A0A014NQ23_9BACT</name>
<dbReference type="InterPro" id="IPR006037">
    <property type="entry name" value="RCK_C"/>
</dbReference>
<dbReference type="STRING" id="1188239.MOVI_4940"/>
<dbReference type="InterPro" id="IPR036721">
    <property type="entry name" value="RCK_C_sf"/>
</dbReference>
<dbReference type="InterPro" id="IPR003148">
    <property type="entry name" value="RCK_N"/>
</dbReference>
<evidence type="ECO:0000259" key="1">
    <source>
        <dbReference type="PROSITE" id="PS51201"/>
    </source>
</evidence>
<dbReference type="EMBL" id="JFAD01000027">
    <property type="protein sequence ID" value="EXU60992.1"/>
    <property type="molecule type" value="Genomic_DNA"/>
</dbReference>
<dbReference type="PROSITE" id="PS51202">
    <property type="entry name" value="RCK_C"/>
    <property type="match status" value="1"/>
</dbReference>
<dbReference type="Pfam" id="PF02080">
    <property type="entry name" value="TrkA_C"/>
    <property type="match status" value="1"/>
</dbReference>
<sequence length="231" mass="25599">MKRANICIIGAGRLGRAAITQLAESGHNIIVIDKRAENLKFIREFATVEPIIMDASDINAIRNEVGLEDIDTIIVATSDNIEIIATLLELQTEINFFNNLKIAARAVNKRHARVLKQIGVDWIISPEEEAGIKMALLSVDKNFLNYADNLKEIANGIFAGSVNVKSPNYINKSIKNANLRQYNVNVVLIKRNKETILPAAETIIHQNDEITIIGKIGDVTTVLQKMESIKS</sequence>
<dbReference type="Gene3D" id="3.40.50.720">
    <property type="entry name" value="NAD(P)-binding Rossmann-like Domain"/>
    <property type="match status" value="1"/>
</dbReference>
<protein>
    <submittedName>
        <fullName evidence="3">Potassium uptake protein KtrA</fullName>
    </submittedName>
</protein>
<dbReference type="GO" id="GO:0006813">
    <property type="term" value="P:potassium ion transport"/>
    <property type="evidence" value="ECO:0007669"/>
    <property type="project" value="InterPro"/>
</dbReference>
<gene>
    <name evidence="3" type="primary">ktrA</name>
    <name evidence="3" type="ORF">MOVI_4940</name>
</gene>
<evidence type="ECO:0000313" key="3">
    <source>
        <dbReference type="EMBL" id="EXU60992.1"/>
    </source>
</evidence>
<dbReference type="InterPro" id="IPR050721">
    <property type="entry name" value="Trk_Ktr_HKT_K-transport"/>
</dbReference>
<dbReference type="Proteomes" id="UP000020977">
    <property type="component" value="Unassembled WGS sequence"/>
</dbReference>
<evidence type="ECO:0000313" key="4">
    <source>
        <dbReference type="Proteomes" id="UP000020977"/>
    </source>
</evidence>
<dbReference type="PANTHER" id="PTHR43833">
    <property type="entry name" value="POTASSIUM CHANNEL PROTEIN 2-RELATED-RELATED"/>
    <property type="match status" value="1"/>
</dbReference>
<dbReference type="Gene3D" id="3.30.70.1450">
    <property type="entry name" value="Regulator of K+ conductance, C-terminal domain"/>
    <property type="match status" value="1"/>
</dbReference>
<dbReference type="eggNOG" id="COG0569">
    <property type="taxonomic scope" value="Bacteria"/>
</dbReference>
<dbReference type="SUPFAM" id="SSF116726">
    <property type="entry name" value="TrkA C-terminal domain-like"/>
    <property type="match status" value="1"/>
</dbReference>
<comment type="caution">
    <text evidence="3">The sequence shown here is derived from an EMBL/GenBank/DDBJ whole genome shotgun (WGS) entry which is preliminary data.</text>
</comment>
<dbReference type="InterPro" id="IPR036291">
    <property type="entry name" value="NAD(P)-bd_dom_sf"/>
</dbReference>
<dbReference type="RefSeq" id="WP_044284323.1">
    <property type="nucleotide sequence ID" value="NZ_JFAD01000027.1"/>
</dbReference>
<dbReference type="GO" id="GO:0008324">
    <property type="term" value="F:monoatomic cation transmembrane transporter activity"/>
    <property type="evidence" value="ECO:0007669"/>
    <property type="project" value="InterPro"/>
</dbReference>
<organism evidence="3 4">
    <name type="scientific">Mesomycoplasma ovipneumoniae 14811</name>
    <dbReference type="NCBI Taxonomy" id="1188239"/>
    <lineage>
        <taxon>Bacteria</taxon>
        <taxon>Bacillati</taxon>
        <taxon>Mycoplasmatota</taxon>
        <taxon>Mycoplasmoidales</taxon>
        <taxon>Metamycoplasmataceae</taxon>
        <taxon>Mesomycoplasma</taxon>
    </lineage>
</organism>
<dbReference type="GeneID" id="89471404"/>
<dbReference type="Pfam" id="PF02254">
    <property type="entry name" value="TrkA_N"/>
    <property type="match status" value="1"/>
</dbReference>
<feature type="domain" description="RCK C-terminal" evidence="2">
    <location>
        <begin position="144"/>
        <end position="228"/>
    </location>
</feature>
<reference evidence="3 4" key="1">
    <citation type="submission" date="2014-03" db="EMBL/GenBank/DDBJ databases">
        <title>Genome sequence of Mycoplasma ovipneumoniae strain 14811.</title>
        <authorList>
            <person name="Sirand-Pugnet P."/>
            <person name="Breton M."/>
            <person name="Dordet-Frisoni E."/>
            <person name="Baranowski E."/>
            <person name="Barre A."/>
            <person name="Couture C."/>
            <person name="Dupuy V."/>
            <person name="Gaurivaud P."/>
            <person name="Jacob D."/>
            <person name="Lemaitre C."/>
            <person name="Manso-Silvan L."/>
            <person name="Nikolski M."/>
            <person name="Nouvel L.-X."/>
            <person name="Poumarat F."/>
            <person name="Tardy F."/>
            <person name="Thebault P."/>
            <person name="Theil S."/>
            <person name="Citti C."/>
            <person name="Thiaucourt F."/>
            <person name="Blanchard A."/>
        </authorList>
    </citation>
    <scope>NUCLEOTIDE SEQUENCE [LARGE SCALE GENOMIC DNA]</scope>
    <source>
        <strain evidence="3 4">14811</strain>
    </source>
</reference>
<evidence type="ECO:0000259" key="2">
    <source>
        <dbReference type="PROSITE" id="PS51202"/>
    </source>
</evidence>
<dbReference type="PROSITE" id="PS51201">
    <property type="entry name" value="RCK_N"/>
    <property type="match status" value="1"/>
</dbReference>
<accession>A0A014NQ23</accession>
<dbReference type="SUPFAM" id="SSF51735">
    <property type="entry name" value="NAD(P)-binding Rossmann-fold domains"/>
    <property type="match status" value="1"/>
</dbReference>
<proteinExistence type="predicted"/>